<sequence length="229" mass="24643">MVRSAGQVVRHRAFRLSLVYRVGRRRRTLTLIVCVLALAAPVYIGAATLVGRRVDIDAGESTWIVPHRIDLDPGALAASTQDGADAPPTRLRITSLGVDTSLETLTIDPAGQLQSPKVYAEAGWFAAGTAPGDPGPAVLAGHVDSRTGPAVFYKLHELKTGDRVEVQRGGAWLTFTVTAREHYAKAKFPSDRVYGPTPLAELRLITCGGEFDAARHSYRDNVVVYAVLS</sequence>
<keyword evidence="3" id="KW-1185">Reference proteome</keyword>
<evidence type="ECO:0008006" key="4">
    <source>
        <dbReference type="Google" id="ProtNLM"/>
    </source>
</evidence>
<gene>
    <name evidence="2" type="ORF">Dsi01nite_094110</name>
</gene>
<dbReference type="EMBL" id="BONQ01000154">
    <property type="protein sequence ID" value="GIG51370.1"/>
    <property type="molecule type" value="Genomic_DNA"/>
</dbReference>
<dbReference type="Gene3D" id="2.40.260.10">
    <property type="entry name" value="Sortase"/>
    <property type="match status" value="1"/>
</dbReference>
<proteinExistence type="predicted"/>
<dbReference type="Proteomes" id="UP000660611">
    <property type="component" value="Unassembled WGS sequence"/>
</dbReference>
<protein>
    <recommendedName>
        <fullName evidence="4">Class F sortase</fullName>
    </recommendedName>
</protein>
<dbReference type="SUPFAM" id="SSF63817">
    <property type="entry name" value="Sortase"/>
    <property type="match status" value="1"/>
</dbReference>
<accession>A0A919UH88</accession>
<dbReference type="CDD" id="cd05829">
    <property type="entry name" value="Sortase_F"/>
    <property type="match status" value="1"/>
</dbReference>
<dbReference type="NCBIfam" id="NF033748">
    <property type="entry name" value="class_F_sortase"/>
    <property type="match status" value="1"/>
</dbReference>
<name>A0A919UH88_9ACTN</name>
<comment type="caution">
    <text evidence="2">The sequence shown here is derived from an EMBL/GenBank/DDBJ whole genome shotgun (WGS) entry which is preliminary data.</text>
</comment>
<evidence type="ECO:0000313" key="3">
    <source>
        <dbReference type="Proteomes" id="UP000660611"/>
    </source>
</evidence>
<dbReference type="Pfam" id="PF04203">
    <property type="entry name" value="Sortase"/>
    <property type="match status" value="1"/>
</dbReference>
<reference evidence="2" key="1">
    <citation type="submission" date="2021-01" db="EMBL/GenBank/DDBJ databases">
        <title>Whole genome shotgun sequence of Dactylosporangium siamense NBRC 106093.</title>
        <authorList>
            <person name="Komaki H."/>
            <person name="Tamura T."/>
        </authorList>
    </citation>
    <scope>NUCLEOTIDE SEQUENCE</scope>
    <source>
        <strain evidence="2">NBRC 106093</strain>
    </source>
</reference>
<evidence type="ECO:0000256" key="1">
    <source>
        <dbReference type="ARBA" id="ARBA00022801"/>
    </source>
</evidence>
<dbReference type="InterPro" id="IPR023365">
    <property type="entry name" value="Sortase_dom-sf"/>
</dbReference>
<dbReference type="InterPro" id="IPR005754">
    <property type="entry name" value="Sortase"/>
</dbReference>
<dbReference type="GO" id="GO:0016787">
    <property type="term" value="F:hydrolase activity"/>
    <property type="evidence" value="ECO:0007669"/>
    <property type="project" value="UniProtKB-KW"/>
</dbReference>
<organism evidence="2 3">
    <name type="scientific">Dactylosporangium siamense</name>
    <dbReference type="NCBI Taxonomy" id="685454"/>
    <lineage>
        <taxon>Bacteria</taxon>
        <taxon>Bacillati</taxon>
        <taxon>Actinomycetota</taxon>
        <taxon>Actinomycetes</taxon>
        <taxon>Micromonosporales</taxon>
        <taxon>Micromonosporaceae</taxon>
        <taxon>Dactylosporangium</taxon>
    </lineage>
</organism>
<keyword evidence="1" id="KW-0378">Hydrolase</keyword>
<evidence type="ECO:0000313" key="2">
    <source>
        <dbReference type="EMBL" id="GIG51370.1"/>
    </source>
</evidence>
<dbReference type="InterPro" id="IPR042001">
    <property type="entry name" value="Sortase_F"/>
</dbReference>
<dbReference type="AlphaFoldDB" id="A0A919UH88"/>